<evidence type="ECO:0000313" key="2">
    <source>
        <dbReference type="EMBL" id="KIO21877.1"/>
    </source>
</evidence>
<evidence type="ECO:0000259" key="1">
    <source>
        <dbReference type="Pfam" id="PF03992"/>
    </source>
</evidence>
<dbReference type="Pfam" id="PF03992">
    <property type="entry name" value="ABM"/>
    <property type="match status" value="1"/>
</dbReference>
<protein>
    <recommendedName>
        <fullName evidence="1">ABM domain-containing protein</fullName>
    </recommendedName>
</protein>
<evidence type="ECO:0000313" key="3">
    <source>
        <dbReference type="Proteomes" id="UP000054248"/>
    </source>
</evidence>
<reference evidence="3" key="2">
    <citation type="submission" date="2015-01" db="EMBL/GenBank/DDBJ databases">
        <title>Evolutionary Origins and Diversification of the Mycorrhizal Mutualists.</title>
        <authorList>
            <consortium name="DOE Joint Genome Institute"/>
            <consortium name="Mycorrhizal Genomics Consortium"/>
            <person name="Kohler A."/>
            <person name="Kuo A."/>
            <person name="Nagy L.G."/>
            <person name="Floudas D."/>
            <person name="Copeland A."/>
            <person name="Barry K.W."/>
            <person name="Cichocki N."/>
            <person name="Veneault-Fourrey C."/>
            <person name="LaButti K."/>
            <person name="Lindquist E.A."/>
            <person name="Lipzen A."/>
            <person name="Lundell T."/>
            <person name="Morin E."/>
            <person name="Murat C."/>
            <person name="Riley R."/>
            <person name="Ohm R."/>
            <person name="Sun H."/>
            <person name="Tunlid A."/>
            <person name="Henrissat B."/>
            <person name="Grigoriev I.V."/>
            <person name="Hibbett D.S."/>
            <person name="Martin F."/>
        </authorList>
    </citation>
    <scope>NUCLEOTIDE SEQUENCE [LARGE SCALE GENOMIC DNA]</scope>
    <source>
        <strain evidence="3">MUT 4182</strain>
    </source>
</reference>
<dbReference type="InterPro" id="IPR011008">
    <property type="entry name" value="Dimeric_a/b-barrel"/>
</dbReference>
<dbReference type="SUPFAM" id="SSF54909">
    <property type="entry name" value="Dimeric alpha+beta barrel"/>
    <property type="match status" value="1"/>
</dbReference>
<dbReference type="EMBL" id="KN823124">
    <property type="protein sequence ID" value="KIO21877.1"/>
    <property type="molecule type" value="Genomic_DNA"/>
</dbReference>
<dbReference type="AlphaFoldDB" id="A0A0C3LKM7"/>
<organism evidence="2 3">
    <name type="scientific">Tulasnella calospora MUT 4182</name>
    <dbReference type="NCBI Taxonomy" id="1051891"/>
    <lineage>
        <taxon>Eukaryota</taxon>
        <taxon>Fungi</taxon>
        <taxon>Dikarya</taxon>
        <taxon>Basidiomycota</taxon>
        <taxon>Agaricomycotina</taxon>
        <taxon>Agaricomycetes</taxon>
        <taxon>Cantharellales</taxon>
        <taxon>Tulasnellaceae</taxon>
        <taxon>Tulasnella</taxon>
    </lineage>
</organism>
<name>A0A0C3LKM7_9AGAM</name>
<accession>A0A0C3LKM7</accession>
<dbReference type="Gene3D" id="3.30.70.100">
    <property type="match status" value="1"/>
</dbReference>
<gene>
    <name evidence="2" type="ORF">M407DRAFT_28514</name>
</gene>
<feature type="domain" description="ABM" evidence="1">
    <location>
        <begin position="17"/>
        <end position="84"/>
    </location>
</feature>
<dbReference type="InterPro" id="IPR007138">
    <property type="entry name" value="ABM_dom"/>
</dbReference>
<sequence>MSQDPSQFEAGKFVLCARLETISKDAADELAEFLLAIKRDLGEKEPGCLTYRVCQFENMLMIFEEYADQEAFNLHKESEGAKAFWVALETRLQKPPAFEFYREL</sequence>
<dbReference type="Proteomes" id="UP000054248">
    <property type="component" value="Unassembled WGS sequence"/>
</dbReference>
<keyword evidence="3" id="KW-1185">Reference proteome</keyword>
<proteinExistence type="predicted"/>
<reference evidence="2 3" key="1">
    <citation type="submission" date="2014-04" db="EMBL/GenBank/DDBJ databases">
        <authorList>
            <consortium name="DOE Joint Genome Institute"/>
            <person name="Kuo A."/>
            <person name="Girlanda M."/>
            <person name="Perotto S."/>
            <person name="Kohler A."/>
            <person name="Nagy L.G."/>
            <person name="Floudas D."/>
            <person name="Copeland A."/>
            <person name="Barry K.W."/>
            <person name="Cichocki N."/>
            <person name="Veneault-Fourrey C."/>
            <person name="LaButti K."/>
            <person name="Lindquist E.A."/>
            <person name="Lipzen A."/>
            <person name="Lundell T."/>
            <person name="Morin E."/>
            <person name="Murat C."/>
            <person name="Sun H."/>
            <person name="Tunlid A."/>
            <person name="Henrissat B."/>
            <person name="Grigoriev I.V."/>
            <person name="Hibbett D.S."/>
            <person name="Martin F."/>
            <person name="Nordberg H.P."/>
            <person name="Cantor M.N."/>
            <person name="Hua S.X."/>
        </authorList>
    </citation>
    <scope>NUCLEOTIDE SEQUENCE [LARGE SCALE GENOMIC DNA]</scope>
    <source>
        <strain evidence="2 3">MUT 4182</strain>
    </source>
</reference>
<dbReference type="OrthoDB" id="10011777at2759"/>
<dbReference type="HOGENOM" id="CLU_131496_10_1_1"/>